<keyword evidence="3 7" id="KW-1003">Cell membrane</keyword>
<reference evidence="9 10" key="1">
    <citation type="journal article" date="2016" name="Nat. Commun.">
        <title>Thousands of microbial genomes shed light on interconnected biogeochemical processes in an aquifer system.</title>
        <authorList>
            <person name="Anantharaman K."/>
            <person name="Brown C.T."/>
            <person name="Hug L.A."/>
            <person name="Sharon I."/>
            <person name="Castelle C.J."/>
            <person name="Probst A.J."/>
            <person name="Thomas B.C."/>
            <person name="Singh A."/>
            <person name="Wilkins M.J."/>
            <person name="Karaoz U."/>
            <person name="Brodie E.L."/>
            <person name="Williams K.H."/>
            <person name="Hubbard S.S."/>
            <person name="Banfield J.F."/>
        </authorList>
    </citation>
    <scope>NUCLEOTIDE SEQUENCE [LARGE SCALE GENOMIC DNA]</scope>
</reference>
<dbReference type="PANTHER" id="PTHR30353:SF0">
    <property type="entry name" value="TRANSMEMBRANE PROTEIN"/>
    <property type="match status" value="1"/>
</dbReference>
<evidence type="ECO:0000256" key="1">
    <source>
        <dbReference type="ARBA" id="ARBA00004651"/>
    </source>
</evidence>
<evidence type="ECO:0000313" key="10">
    <source>
        <dbReference type="Proteomes" id="UP000179113"/>
    </source>
</evidence>
<evidence type="ECO:0000256" key="4">
    <source>
        <dbReference type="ARBA" id="ARBA00022692"/>
    </source>
</evidence>
<name>A0A1F4WK95_UNCKA</name>
<dbReference type="PANTHER" id="PTHR30353">
    <property type="entry name" value="INNER MEMBRANE PROTEIN DEDA-RELATED"/>
    <property type="match status" value="1"/>
</dbReference>
<evidence type="ECO:0000313" key="9">
    <source>
        <dbReference type="EMBL" id="OGC69768.1"/>
    </source>
</evidence>
<dbReference type="AlphaFoldDB" id="A0A1F4WK95"/>
<evidence type="ECO:0000256" key="2">
    <source>
        <dbReference type="ARBA" id="ARBA00010792"/>
    </source>
</evidence>
<comment type="similarity">
    <text evidence="2 7">Belongs to the DedA family.</text>
</comment>
<organism evidence="9 10">
    <name type="scientific">candidate division WWE3 bacterium RIFOXYC1_FULL_39_7</name>
    <dbReference type="NCBI Taxonomy" id="1802643"/>
    <lineage>
        <taxon>Bacteria</taxon>
        <taxon>Katanobacteria</taxon>
    </lineage>
</organism>
<proteinExistence type="inferred from homology"/>
<sequence>MSHDLKAFIESIGLFGIFLVVFAESGLLIGFFLPGDSLLFTAGLLASPAFNFLPFWPLLLGSWVAAIVGDNVGYEFGKRVGRRLFKREKSFLFNPENLMKAEEFYEKHGGKAITIARFMPVIRTFAPIVAGIGHMDHKRFTFYNFVGGTIWTWGMVLGGYFLGSIIGPEEVDKYLLPIILLIIFASVIPPLYHMYKEQKKSALEKLKERVVHFFKYKI</sequence>
<feature type="domain" description="VTT" evidence="8">
    <location>
        <begin position="33"/>
        <end position="160"/>
    </location>
</feature>
<keyword evidence="4 7" id="KW-0812">Transmembrane</keyword>
<keyword evidence="6 7" id="KW-0472">Membrane</keyword>
<evidence type="ECO:0000259" key="8">
    <source>
        <dbReference type="Pfam" id="PF09335"/>
    </source>
</evidence>
<evidence type="ECO:0000256" key="7">
    <source>
        <dbReference type="RuleBase" id="RU367016"/>
    </source>
</evidence>
<dbReference type="InterPro" id="IPR032816">
    <property type="entry name" value="VTT_dom"/>
</dbReference>
<feature type="transmembrane region" description="Helical" evidence="7">
    <location>
        <begin position="12"/>
        <end position="33"/>
    </location>
</feature>
<keyword evidence="5 7" id="KW-1133">Transmembrane helix</keyword>
<comment type="subcellular location">
    <subcellularLocation>
        <location evidence="1 7">Cell membrane</location>
        <topology evidence="1 7">Multi-pass membrane protein</topology>
    </subcellularLocation>
</comment>
<feature type="transmembrane region" description="Helical" evidence="7">
    <location>
        <begin position="142"/>
        <end position="162"/>
    </location>
</feature>
<accession>A0A1F4WK95</accession>
<evidence type="ECO:0000256" key="3">
    <source>
        <dbReference type="ARBA" id="ARBA00022475"/>
    </source>
</evidence>
<feature type="transmembrane region" description="Helical" evidence="7">
    <location>
        <begin position="53"/>
        <end position="74"/>
    </location>
</feature>
<dbReference type="InterPro" id="IPR032818">
    <property type="entry name" value="DedA-like"/>
</dbReference>
<dbReference type="EMBL" id="MEWA01000018">
    <property type="protein sequence ID" value="OGC69768.1"/>
    <property type="molecule type" value="Genomic_DNA"/>
</dbReference>
<dbReference type="Pfam" id="PF09335">
    <property type="entry name" value="VTT_dom"/>
    <property type="match status" value="1"/>
</dbReference>
<evidence type="ECO:0000256" key="6">
    <source>
        <dbReference type="ARBA" id="ARBA00023136"/>
    </source>
</evidence>
<dbReference type="GO" id="GO:0005886">
    <property type="term" value="C:plasma membrane"/>
    <property type="evidence" value="ECO:0007669"/>
    <property type="project" value="UniProtKB-SubCell"/>
</dbReference>
<protein>
    <recommendedName>
        <fullName evidence="8">VTT domain-containing protein</fullName>
    </recommendedName>
</protein>
<comment type="caution">
    <text evidence="9">The sequence shown here is derived from an EMBL/GenBank/DDBJ whole genome shotgun (WGS) entry which is preliminary data.</text>
</comment>
<dbReference type="Proteomes" id="UP000179113">
    <property type="component" value="Unassembled WGS sequence"/>
</dbReference>
<evidence type="ECO:0000256" key="5">
    <source>
        <dbReference type="ARBA" id="ARBA00022989"/>
    </source>
</evidence>
<feature type="transmembrane region" description="Helical" evidence="7">
    <location>
        <begin position="174"/>
        <end position="195"/>
    </location>
</feature>
<gene>
    <name evidence="9" type="ORF">A2415_04675</name>
</gene>